<evidence type="ECO:0000313" key="3">
    <source>
        <dbReference type="EMBL" id="GEN31109.1"/>
    </source>
</evidence>
<dbReference type="Pfam" id="PF07963">
    <property type="entry name" value="N_methyl"/>
    <property type="match status" value="1"/>
</dbReference>
<dbReference type="InterPro" id="IPR016785">
    <property type="entry name" value="ComGD"/>
</dbReference>
<dbReference type="EMBL" id="BJXW01000012">
    <property type="protein sequence ID" value="GEN31109.1"/>
    <property type="molecule type" value="Genomic_DNA"/>
</dbReference>
<comment type="subcellular location">
    <subcellularLocation>
        <location evidence="1">Cell surface</location>
    </subcellularLocation>
</comment>
<keyword evidence="2" id="KW-0178">Competence</keyword>
<protein>
    <recommendedName>
        <fullName evidence="5">Competence protein ComG</fullName>
    </recommendedName>
</protein>
<comment type="caution">
    <text evidence="3">The sequence shown here is derived from an EMBL/GenBank/DDBJ whole genome shotgun (WGS) entry which is preliminary data.</text>
</comment>
<evidence type="ECO:0000256" key="2">
    <source>
        <dbReference type="ARBA" id="ARBA00023287"/>
    </source>
</evidence>
<gene>
    <name evidence="3" type="ORF">CQU01_13470</name>
</gene>
<dbReference type="InterPro" id="IPR012902">
    <property type="entry name" value="N_methyl_site"/>
</dbReference>
<name>A0A511UWY7_9BACI</name>
<evidence type="ECO:0000256" key="1">
    <source>
        <dbReference type="ARBA" id="ARBA00004241"/>
    </source>
</evidence>
<dbReference type="AlphaFoldDB" id="A0A511UWY7"/>
<dbReference type="NCBIfam" id="NF040982">
    <property type="entry name" value="ComGD"/>
    <property type="match status" value="1"/>
</dbReference>
<evidence type="ECO:0000313" key="4">
    <source>
        <dbReference type="Proteomes" id="UP000321491"/>
    </source>
</evidence>
<dbReference type="RefSeq" id="WP_170226644.1">
    <property type="nucleotide sequence ID" value="NZ_BJXW01000012.1"/>
</dbReference>
<dbReference type="NCBIfam" id="TIGR02532">
    <property type="entry name" value="IV_pilin_GFxxxE"/>
    <property type="match status" value="1"/>
</dbReference>
<keyword evidence="4" id="KW-1185">Reference proteome</keyword>
<dbReference type="Proteomes" id="UP000321491">
    <property type="component" value="Unassembled WGS sequence"/>
</dbReference>
<organism evidence="3 4">
    <name type="scientific">Cerasibacillus quisquiliarum</name>
    <dbReference type="NCBI Taxonomy" id="227865"/>
    <lineage>
        <taxon>Bacteria</taxon>
        <taxon>Bacillati</taxon>
        <taxon>Bacillota</taxon>
        <taxon>Bacilli</taxon>
        <taxon>Bacillales</taxon>
        <taxon>Bacillaceae</taxon>
        <taxon>Cerasibacillus</taxon>
    </lineage>
</organism>
<evidence type="ECO:0008006" key="5">
    <source>
        <dbReference type="Google" id="ProtNLM"/>
    </source>
</evidence>
<dbReference type="GO" id="GO:0030420">
    <property type="term" value="P:establishment of competence for transformation"/>
    <property type="evidence" value="ECO:0007669"/>
    <property type="project" value="UniProtKB-KW"/>
</dbReference>
<proteinExistence type="predicted"/>
<accession>A0A511UWY7</accession>
<dbReference type="PIRSF" id="PIRSF021292">
    <property type="entry name" value="Competence_ComGD"/>
    <property type="match status" value="1"/>
</dbReference>
<sequence>MLCQKGFTFIETLISLSVLSLLLILTVPLVSSTVKSQEKSLFLKTLQSDILYVQNYSLGIREYRTKLAFHKTFYTVHKNLTESPITRKLPEGWEVERSMYHTIYFLNGTIGSAGTIRINTNEGHVLKIIFPLGKGRCYIVQE</sequence>
<dbReference type="GO" id="GO:0009986">
    <property type="term" value="C:cell surface"/>
    <property type="evidence" value="ECO:0007669"/>
    <property type="project" value="UniProtKB-SubCell"/>
</dbReference>
<reference evidence="3 4" key="1">
    <citation type="submission" date="2019-07" db="EMBL/GenBank/DDBJ databases">
        <title>Whole genome shotgun sequence of Cerasibacillus quisquiliarum NBRC 102429.</title>
        <authorList>
            <person name="Hosoyama A."/>
            <person name="Uohara A."/>
            <person name="Ohji S."/>
            <person name="Ichikawa N."/>
        </authorList>
    </citation>
    <scope>NUCLEOTIDE SEQUENCE [LARGE SCALE GENOMIC DNA]</scope>
    <source>
        <strain evidence="3 4">NBRC 102429</strain>
    </source>
</reference>